<feature type="region of interest" description="Disordered" evidence="1">
    <location>
        <begin position="508"/>
        <end position="577"/>
    </location>
</feature>
<gene>
    <name evidence="2" type="ORF">PoB_007682300</name>
</gene>
<feature type="compositionally biased region" description="Basic residues" evidence="1">
    <location>
        <begin position="638"/>
        <end position="650"/>
    </location>
</feature>
<accession>A0AAV4E1W2</accession>
<evidence type="ECO:0000313" key="2">
    <source>
        <dbReference type="EMBL" id="GFO50318.1"/>
    </source>
</evidence>
<feature type="compositionally biased region" description="Polar residues" evidence="1">
    <location>
        <begin position="171"/>
        <end position="184"/>
    </location>
</feature>
<feature type="compositionally biased region" description="Basic and acidic residues" evidence="1">
    <location>
        <begin position="140"/>
        <end position="150"/>
    </location>
</feature>
<organism evidence="2 3">
    <name type="scientific">Plakobranchus ocellatus</name>
    <dbReference type="NCBI Taxonomy" id="259542"/>
    <lineage>
        <taxon>Eukaryota</taxon>
        <taxon>Metazoa</taxon>
        <taxon>Spiralia</taxon>
        <taxon>Lophotrochozoa</taxon>
        <taxon>Mollusca</taxon>
        <taxon>Gastropoda</taxon>
        <taxon>Heterobranchia</taxon>
        <taxon>Euthyneura</taxon>
        <taxon>Panpulmonata</taxon>
        <taxon>Sacoglossa</taxon>
        <taxon>Placobranchoidea</taxon>
        <taxon>Plakobranchidae</taxon>
        <taxon>Plakobranchus</taxon>
    </lineage>
</organism>
<dbReference type="EMBL" id="BLXT01008609">
    <property type="protein sequence ID" value="GFO50318.1"/>
    <property type="molecule type" value="Genomic_DNA"/>
</dbReference>
<sequence>MKRVQAIVTGKKKQCTKMSKSEISNASRPEKETERSAATSLPIGPNNAKDAATVVVKPGPRSPQPGTRRLAASMESSPGMSRKGSGSKIPASSPKKEGLAKRPASPPKGRARKDLEQNSKPSKQSSKAQSLQQRFSKKPSVKEKRRKSESEIVPTSPTNGISAAAEKCLGRSNSTASKSGSRTNELLGAGVNQIEKSSTQKSGLQSAASSTSSDNQGENQRNLSQENSEAVSMPSGTSESPHVKDNEPRSRQPLSSDSAALPPISPPGGSTDKEDLRLDTQGNQNENSAKTLAQPLPPPPLHGILKESKTSNNDRKESTQRPGQVIYNRDTHNQPPDNSQCDSRAHPKHGDFQQQSCGQLPRSLSSSNSLRGSSDGVYSQIYFNAVPRQQGYTNHKIDKYGYNSLPRTSHPDGIPTNNLGNRNEFNSWGSLDRKIELDSGFGANALDRSFSSTSSSNYASYPPQHPPSLSAGHRQRRPLNYAASDGANYAMFTTSSGQRREIPPVIYAADNQPHNPSRPDSVPPLGSKTNLNNNIDDLYSNARPGSVPPQHPNNFYGYHSESDTKGEKYASSSSHRGYRAGSVPLGYESESAIYGFAHTPRIDQYNSDSGHSKPYQYPSSNRGPRGLRVHPNDERYRAKPGKKPIPRRHTVATPRRTESYPSDTVDYKDTLAENQGTLQINQNRLARNGEEKNHQDQNYFLPYVSVFIIAACVEKVSSGSFKINSRYLNVDKHESFCKHRQVNNIPLHHSIVLSLGLQWSPSMSSGQDKINEVTRDLQRSHRPDCLRRTWTCQFKSDQKKRSYLLAILGSPS</sequence>
<feature type="compositionally biased region" description="Polar residues" evidence="1">
    <location>
        <begin position="333"/>
        <end position="342"/>
    </location>
</feature>
<feature type="compositionally biased region" description="Basic and acidic residues" evidence="1">
    <location>
        <begin position="241"/>
        <end position="250"/>
    </location>
</feature>
<evidence type="ECO:0000313" key="3">
    <source>
        <dbReference type="Proteomes" id="UP000735302"/>
    </source>
</evidence>
<reference evidence="2 3" key="1">
    <citation type="journal article" date="2021" name="Elife">
        <title>Chloroplast acquisition without the gene transfer in kleptoplastic sea slugs, Plakobranchus ocellatus.</title>
        <authorList>
            <person name="Maeda T."/>
            <person name="Takahashi S."/>
            <person name="Yoshida T."/>
            <person name="Shimamura S."/>
            <person name="Takaki Y."/>
            <person name="Nagai Y."/>
            <person name="Toyoda A."/>
            <person name="Suzuki Y."/>
            <person name="Arimoto A."/>
            <person name="Ishii H."/>
            <person name="Satoh N."/>
            <person name="Nishiyama T."/>
            <person name="Hasebe M."/>
            <person name="Maruyama T."/>
            <person name="Minagawa J."/>
            <person name="Obokata J."/>
            <person name="Shigenobu S."/>
        </authorList>
    </citation>
    <scope>NUCLEOTIDE SEQUENCE [LARGE SCALE GENOMIC DNA]</scope>
</reference>
<feature type="compositionally biased region" description="Polar residues" evidence="1">
    <location>
        <begin position="16"/>
        <end position="27"/>
    </location>
</feature>
<feature type="compositionally biased region" description="Low complexity" evidence="1">
    <location>
        <begin position="118"/>
        <end position="133"/>
    </location>
</feature>
<feature type="compositionally biased region" description="Basic and acidic residues" evidence="1">
    <location>
        <begin position="304"/>
        <end position="319"/>
    </location>
</feature>
<protein>
    <submittedName>
        <fullName evidence="2">Uncharacterized protein</fullName>
    </submittedName>
</protein>
<feature type="compositionally biased region" description="Polar residues" evidence="1">
    <location>
        <begin position="194"/>
        <end position="205"/>
    </location>
</feature>
<name>A0AAV4E1W2_9GAST</name>
<feature type="region of interest" description="Disordered" evidence="1">
    <location>
        <begin position="604"/>
        <end position="663"/>
    </location>
</feature>
<feature type="compositionally biased region" description="Polar residues" evidence="1">
    <location>
        <begin position="280"/>
        <end position="291"/>
    </location>
</feature>
<comment type="caution">
    <text evidence="2">The sequence shown here is derived from an EMBL/GenBank/DDBJ whole genome shotgun (WGS) entry which is preliminary data.</text>
</comment>
<feature type="region of interest" description="Disordered" evidence="1">
    <location>
        <begin position="452"/>
        <end position="473"/>
    </location>
</feature>
<feature type="region of interest" description="Disordered" evidence="1">
    <location>
        <begin position="1"/>
        <end position="371"/>
    </location>
</feature>
<keyword evidence="3" id="KW-1185">Reference proteome</keyword>
<dbReference type="Proteomes" id="UP000735302">
    <property type="component" value="Unassembled WGS sequence"/>
</dbReference>
<feature type="compositionally biased region" description="Polar residues" evidence="1">
    <location>
        <begin position="214"/>
        <end position="240"/>
    </location>
</feature>
<evidence type="ECO:0000256" key="1">
    <source>
        <dbReference type="SAM" id="MobiDB-lite"/>
    </source>
</evidence>
<feature type="region of interest" description="Disordered" evidence="1">
    <location>
        <begin position="403"/>
        <end position="422"/>
    </location>
</feature>
<feature type="compositionally biased region" description="Low complexity" evidence="1">
    <location>
        <begin position="362"/>
        <end position="371"/>
    </location>
</feature>
<dbReference type="AlphaFoldDB" id="A0AAV4E1W2"/>
<proteinExistence type="predicted"/>